<reference evidence="2" key="1">
    <citation type="journal article" date="2020" name="Nature">
        <title>Giant virus diversity and host interactions through global metagenomics.</title>
        <authorList>
            <person name="Schulz F."/>
            <person name="Roux S."/>
            <person name="Paez-Espino D."/>
            <person name="Jungbluth S."/>
            <person name="Walsh D.A."/>
            <person name="Denef V.J."/>
            <person name="McMahon K.D."/>
            <person name="Konstantinidis K.T."/>
            <person name="Eloe-Fadrosh E.A."/>
            <person name="Kyrpides N.C."/>
            <person name="Woyke T."/>
        </authorList>
    </citation>
    <scope>NUCLEOTIDE SEQUENCE</scope>
    <source>
        <strain evidence="2">GVMAG-M-3300009180-45</strain>
    </source>
</reference>
<evidence type="ECO:0000256" key="1">
    <source>
        <dbReference type="SAM" id="MobiDB-lite"/>
    </source>
</evidence>
<accession>A0A6C0F8M3</accession>
<dbReference type="AlphaFoldDB" id="A0A6C0F8M3"/>
<evidence type="ECO:0000313" key="2">
    <source>
        <dbReference type="EMBL" id="QHT35515.1"/>
    </source>
</evidence>
<organism evidence="2">
    <name type="scientific">viral metagenome</name>
    <dbReference type="NCBI Taxonomy" id="1070528"/>
    <lineage>
        <taxon>unclassified sequences</taxon>
        <taxon>metagenomes</taxon>
        <taxon>organismal metagenomes</taxon>
    </lineage>
</organism>
<feature type="region of interest" description="Disordered" evidence="1">
    <location>
        <begin position="30"/>
        <end position="49"/>
    </location>
</feature>
<feature type="region of interest" description="Disordered" evidence="1">
    <location>
        <begin position="1"/>
        <end position="24"/>
    </location>
</feature>
<sequence length="121" mass="13588">MAASHADWNSLTDSQKASSDDIPAAALEEGTRYLIRPRQPRNMGSMVGIPPWTGTFDKRIGASASFRDVQDKRGDFMTDGLIASPTEAKFSVASEERAFGGRRRRSRKSKRRSRKTRRSRK</sequence>
<proteinExistence type="predicted"/>
<feature type="region of interest" description="Disordered" evidence="1">
    <location>
        <begin position="93"/>
        <end position="121"/>
    </location>
</feature>
<dbReference type="EMBL" id="MN739022">
    <property type="protein sequence ID" value="QHT35515.1"/>
    <property type="molecule type" value="Genomic_DNA"/>
</dbReference>
<name>A0A6C0F8M3_9ZZZZ</name>
<protein>
    <submittedName>
        <fullName evidence="2">Uncharacterized protein</fullName>
    </submittedName>
</protein>
<feature type="compositionally biased region" description="Basic residues" evidence="1">
    <location>
        <begin position="100"/>
        <end position="121"/>
    </location>
</feature>
<feature type="compositionally biased region" description="Polar residues" evidence="1">
    <location>
        <begin position="7"/>
        <end position="17"/>
    </location>
</feature>